<organism evidence="1">
    <name type="scientific">hydrothermal vent metagenome</name>
    <dbReference type="NCBI Taxonomy" id="652676"/>
    <lineage>
        <taxon>unclassified sequences</taxon>
        <taxon>metagenomes</taxon>
        <taxon>ecological metagenomes</taxon>
    </lineage>
</organism>
<dbReference type="SUPFAM" id="SSF56954">
    <property type="entry name" value="Outer membrane efflux proteins (OEP)"/>
    <property type="match status" value="1"/>
</dbReference>
<proteinExistence type="predicted"/>
<name>A0A1W1BJR0_9ZZZZ</name>
<protein>
    <submittedName>
        <fullName evidence="1">Heavy metal RND efflux outer membrane protein, CzcC family</fullName>
    </submittedName>
</protein>
<evidence type="ECO:0000313" key="1">
    <source>
        <dbReference type="EMBL" id="SFV53746.1"/>
    </source>
</evidence>
<dbReference type="AlphaFoldDB" id="A0A1W1BJR0"/>
<dbReference type="GO" id="GO:0015562">
    <property type="term" value="F:efflux transmembrane transporter activity"/>
    <property type="evidence" value="ECO:0007669"/>
    <property type="project" value="InterPro"/>
</dbReference>
<gene>
    <name evidence="1" type="ORF">MNB_SM-4-393</name>
</gene>
<sequence length="392" mass="43645">MIYKIIATLGALLLVAPLQAQSFEQFLAESLQKSPLLKSNALSLKQADQKANLTTRYKNPTLSLEASNFSPDIGDSAIGYRAAISQPIRLWGISSSREGLAQAQKEQTQASVKLSRANFVLQLSSLYAEYKRSILAQQLAQEELLIAQNIANISKERYESGTIARVRSIEASLDVQRVKNSLAQTAVAKTTAYYRLMGFRGLNEEIEVDASYVFTLSSSIDSSANAQIEFSRATLKSASANAALNANKLEWINLVGEFEQEPNQSIVRVGVDIPLVIFNTKSQEKRIAKLQVSKAEFMTENLSQQLKFKLLELNNAVLTLQEVEKTSQELLTSQRELLAMYEEGYKIASIDLIELQTIKNQLIQTKANLLNITLLQELNIIEHNFLTGTYND</sequence>
<dbReference type="Gene3D" id="1.20.1600.10">
    <property type="entry name" value="Outer membrane efflux proteins (OEP)"/>
    <property type="match status" value="1"/>
</dbReference>
<accession>A0A1W1BJR0</accession>
<dbReference type="PANTHER" id="PTHR30203">
    <property type="entry name" value="OUTER MEMBRANE CATION EFFLUX PROTEIN"/>
    <property type="match status" value="1"/>
</dbReference>
<dbReference type="InterPro" id="IPR010131">
    <property type="entry name" value="MdtP/NodT-like"/>
</dbReference>
<dbReference type="InterPro" id="IPR003423">
    <property type="entry name" value="OMP_efflux"/>
</dbReference>
<dbReference type="EMBL" id="FPHF01000026">
    <property type="protein sequence ID" value="SFV53746.1"/>
    <property type="molecule type" value="Genomic_DNA"/>
</dbReference>
<reference evidence="1" key="1">
    <citation type="submission" date="2016-10" db="EMBL/GenBank/DDBJ databases">
        <authorList>
            <person name="de Groot N.N."/>
        </authorList>
    </citation>
    <scope>NUCLEOTIDE SEQUENCE</scope>
</reference>
<dbReference type="Pfam" id="PF02321">
    <property type="entry name" value="OEP"/>
    <property type="match status" value="1"/>
</dbReference>